<evidence type="ECO:0000256" key="1">
    <source>
        <dbReference type="SAM" id="Phobius"/>
    </source>
</evidence>
<dbReference type="RefSeq" id="WP_028528659.1">
    <property type="nucleotide sequence ID" value="NZ_CABLBR010000013.1"/>
</dbReference>
<feature type="transmembrane region" description="Helical" evidence="1">
    <location>
        <begin position="108"/>
        <end position="132"/>
    </location>
</feature>
<feature type="transmembrane region" description="Helical" evidence="1">
    <location>
        <begin position="6"/>
        <end position="31"/>
    </location>
</feature>
<evidence type="ECO:0000313" key="2">
    <source>
        <dbReference type="EMBL" id="UWP60283.1"/>
    </source>
</evidence>
<reference evidence="2" key="1">
    <citation type="journal article" date="2022" name="Cell">
        <title>Design, construction, and in vivo augmentation of a complex gut microbiome.</title>
        <authorList>
            <person name="Cheng A.G."/>
            <person name="Ho P.Y."/>
            <person name="Aranda-Diaz A."/>
            <person name="Jain S."/>
            <person name="Yu F.B."/>
            <person name="Meng X."/>
            <person name="Wang M."/>
            <person name="Iakiviak M."/>
            <person name="Nagashima K."/>
            <person name="Zhao A."/>
            <person name="Murugkar P."/>
            <person name="Patil A."/>
            <person name="Atabakhsh K."/>
            <person name="Weakley A."/>
            <person name="Yan J."/>
            <person name="Brumbaugh A.R."/>
            <person name="Higginbottom S."/>
            <person name="Dimas A."/>
            <person name="Shiver A.L."/>
            <person name="Deutschbauer A."/>
            <person name="Neff N."/>
            <person name="Sonnenburg J.L."/>
            <person name="Huang K.C."/>
            <person name="Fischbach M.A."/>
        </authorList>
    </citation>
    <scope>NUCLEOTIDE SEQUENCE</scope>
    <source>
        <strain evidence="2">DSM 19829</strain>
    </source>
</reference>
<organism evidence="2 3">
    <name type="scientific">Ruminococcus gauvreauii</name>
    <dbReference type="NCBI Taxonomy" id="438033"/>
    <lineage>
        <taxon>Bacteria</taxon>
        <taxon>Bacillati</taxon>
        <taxon>Bacillota</taxon>
        <taxon>Clostridia</taxon>
        <taxon>Eubacteriales</taxon>
        <taxon>Oscillospiraceae</taxon>
        <taxon>Ruminococcus</taxon>
    </lineage>
</organism>
<feature type="transmembrane region" description="Helical" evidence="1">
    <location>
        <begin position="43"/>
        <end position="65"/>
    </location>
</feature>
<keyword evidence="1" id="KW-1133">Transmembrane helix</keyword>
<keyword evidence="1" id="KW-0812">Transmembrane</keyword>
<dbReference type="Proteomes" id="UP001060164">
    <property type="component" value="Chromosome"/>
</dbReference>
<keyword evidence="1" id="KW-0472">Membrane</keyword>
<evidence type="ECO:0000313" key="3">
    <source>
        <dbReference type="Proteomes" id="UP001060164"/>
    </source>
</evidence>
<keyword evidence="3" id="KW-1185">Reference proteome</keyword>
<dbReference type="InterPro" id="IPR020144">
    <property type="entry name" value="SpoVAB"/>
</dbReference>
<proteinExistence type="predicted"/>
<dbReference type="Pfam" id="PF13782">
    <property type="entry name" value="SpoVAB"/>
    <property type="match status" value="1"/>
</dbReference>
<gene>
    <name evidence="2" type="ORF">NQ502_04305</name>
</gene>
<dbReference type="EMBL" id="CP102290">
    <property type="protein sequence ID" value="UWP60283.1"/>
    <property type="molecule type" value="Genomic_DNA"/>
</dbReference>
<accession>A0ABY5VJE0</accession>
<name>A0ABY5VJE0_9FIRM</name>
<feature type="transmembrane region" description="Helical" evidence="1">
    <location>
        <begin position="71"/>
        <end position="96"/>
    </location>
</feature>
<sequence length="135" mass="14549">MYVVLGFLGLCFGGVIASGVVAFIISLGIVPRYAGITRTANHIMLYENMAILGAVIGNVMCFLPVGIPFGWIGLLVFGTFSGIFLGSWIVALGEVVDIYAIMFRRTGIVRGVAFVIISMALGKVLGSLWFFYKGW</sequence>
<protein>
    <submittedName>
        <fullName evidence="2">Stage V sporulation protein AB</fullName>
    </submittedName>
</protein>